<proteinExistence type="inferred from homology"/>
<evidence type="ECO:0000256" key="1">
    <source>
        <dbReference type="ARBA" id="ARBA00004651"/>
    </source>
</evidence>
<protein>
    <submittedName>
        <fullName evidence="8">Multisubunit sodium/proton antiporter, MrpE subunit</fullName>
    </submittedName>
</protein>
<dbReference type="Pfam" id="PF01899">
    <property type="entry name" value="MNHE"/>
    <property type="match status" value="1"/>
</dbReference>
<reference evidence="8 9" key="1">
    <citation type="submission" date="2015-07" db="EMBL/GenBank/DDBJ databases">
        <title>Isolation and Genomic Characterization of a Novel Halophilic Metal-Reducing Deltaproteobacterium from the Deep Subsurface.</title>
        <authorList>
            <person name="Badalamenti J.P."/>
            <person name="Summers Z.M."/>
            <person name="Gralnick J.A."/>
            <person name="Bond D.R."/>
        </authorList>
    </citation>
    <scope>NUCLEOTIDE SEQUENCE [LARGE SCALE GENOMIC DNA]</scope>
    <source>
        <strain evidence="8 9">WTL</strain>
    </source>
</reference>
<dbReference type="PIRSF" id="PIRSF019239">
    <property type="entry name" value="MrpE"/>
    <property type="match status" value="1"/>
</dbReference>
<dbReference type="RefSeq" id="WP_053549216.1">
    <property type="nucleotide sequence ID" value="NZ_CP010802.1"/>
</dbReference>
<evidence type="ECO:0000256" key="2">
    <source>
        <dbReference type="ARBA" id="ARBA00006228"/>
    </source>
</evidence>
<dbReference type="Proteomes" id="UP000057158">
    <property type="component" value="Chromosome"/>
</dbReference>
<keyword evidence="4 7" id="KW-0812">Transmembrane</keyword>
<name>A0A0M5IQJ6_9BACT</name>
<dbReference type="PROSITE" id="PS51257">
    <property type="entry name" value="PROKAR_LIPOPROTEIN"/>
    <property type="match status" value="1"/>
</dbReference>
<keyword evidence="5 7" id="KW-1133">Transmembrane helix</keyword>
<accession>A0A0M5IQJ6</accession>
<keyword evidence="6 7" id="KW-0472">Membrane</keyword>
<dbReference type="GO" id="GO:0005886">
    <property type="term" value="C:plasma membrane"/>
    <property type="evidence" value="ECO:0007669"/>
    <property type="project" value="UniProtKB-SubCell"/>
</dbReference>
<comment type="subcellular location">
    <subcellularLocation>
        <location evidence="1">Cell membrane</location>
        <topology evidence="1">Multi-pass membrane protein</topology>
    </subcellularLocation>
</comment>
<keyword evidence="9" id="KW-1185">Reference proteome</keyword>
<evidence type="ECO:0000256" key="6">
    <source>
        <dbReference type="ARBA" id="ARBA00023136"/>
    </source>
</evidence>
<dbReference type="GO" id="GO:0008324">
    <property type="term" value="F:monoatomic cation transmembrane transporter activity"/>
    <property type="evidence" value="ECO:0007669"/>
    <property type="project" value="InterPro"/>
</dbReference>
<keyword evidence="3" id="KW-1003">Cell membrane</keyword>
<feature type="transmembrane region" description="Helical" evidence="7">
    <location>
        <begin position="12"/>
        <end position="38"/>
    </location>
</feature>
<dbReference type="KEGG" id="des:DSOUD_0168"/>
<evidence type="ECO:0000256" key="4">
    <source>
        <dbReference type="ARBA" id="ARBA00022692"/>
    </source>
</evidence>
<comment type="similarity">
    <text evidence="2">Belongs to the CPA3 antiporters (TC 2.A.63) subunit E family.</text>
</comment>
<dbReference type="AlphaFoldDB" id="A0A0M5IQJ6"/>
<dbReference type="PATRIC" id="fig|1603606.3.peg.189"/>
<dbReference type="PANTHER" id="PTHR34584">
    <property type="entry name" value="NA(+)/H(+) ANTIPORTER SUBUNIT E1"/>
    <property type="match status" value="1"/>
</dbReference>
<dbReference type="PANTHER" id="PTHR34584:SF1">
    <property type="entry name" value="NA(+)_H(+) ANTIPORTER SUBUNIT E1"/>
    <property type="match status" value="1"/>
</dbReference>
<evidence type="ECO:0000256" key="3">
    <source>
        <dbReference type="ARBA" id="ARBA00022475"/>
    </source>
</evidence>
<dbReference type="InterPro" id="IPR002758">
    <property type="entry name" value="Cation_antiport_E"/>
</dbReference>
<feature type="transmembrane region" description="Helical" evidence="7">
    <location>
        <begin position="58"/>
        <end position="84"/>
    </location>
</feature>
<dbReference type="EMBL" id="CP010802">
    <property type="protein sequence ID" value="ALC14968.1"/>
    <property type="molecule type" value="Genomic_DNA"/>
</dbReference>
<evidence type="ECO:0000313" key="8">
    <source>
        <dbReference type="EMBL" id="ALC14968.1"/>
    </source>
</evidence>
<evidence type="ECO:0000256" key="7">
    <source>
        <dbReference type="SAM" id="Phobius"/>
    </source>
</evidence>
<evidence type="ECO:0000256" key="5">
    <source>
        <dbReference type="ARBA" id="ARBA00022989"/>
    </source>
</evidence>
<dbReference type="STRING" id="1603606.DSOUD_0168"/>
<evidence type="ECO:0000313" key="9">
    <source>
        <dbReference type="Proteomes" id="UP000057158"/>
    </source>
</evidence>
<organism evidence="8 9">
    <name type="scientific">Desulfuromonas soudanensis</name>
    <dbReference type="NCBI Taxonomy" id="1603606"/>
    <lineage>
        <taxon>Bacteria</taxon>
        <taxon>Pseudomonadati</taxon>
        <taxon>Thermodesulfobacteriota</taxon>
        <taxon>Desulfuromonadia</taxon>
        <taxon>Desulfuromonadales</taxon>
        <taxon>Desulfuromonadaceae</taxon>
        <taxon>Desulfuromonas</taxon>
    </lineage>
</organism>
<sequence>MMAKISTFLIMLTFWVLLSGMFDAFHLTLGVISCLLVAHFSHDLLFSGTWPGNWPRDLLGICLYLPWLFWQIVLADLQVAYLVLHPRMLDLVDPHLFRFTTTLKRPISRVTLAQSITLTPGTITVSIQDDEFTVYALTRSAAESLPGDMERRVAAALEGRP</sequence>
<gene>
    <name evidence="8" type="ORF">DSOUD_0168</name>
</gene>